<evidence type="ECO:0000256" key="4">
    <source>
        <dbReference type="ARBA" id="ARBA00022989"/>
    </source>
</evidence>
<dbReference type="OrthoDB" id="9799090at2"/>
<evidence type="ECO:0000259" key="11">
    <source>
        <dbReference type="SMART" id="SM00062"/>
    </source>
</evidence>
<keyword evidence="14" id="KW-1185">Reference proteome</keyword>
<dbReference type="SMART" id="SM00062">
    <property type="entry name" value="PBPb"/>
    <property type="match status" value="1"/>
</dbReference>
<dbReference type="InterPro" id="IPR001320">
    <property type="entry name" value="Iontro_rcpt_C"/>
</dbReference>
<evidence type="ECO:0000256" key="7">
    <source>
        <dbReference type="ARBA" id="ARBA00023170"/>
    </source>
</evidence>
<evidence type="ECO:0000256" key="5">
    <source>
        <dbReference type="ARBA" id="ARBA00023065"/>
    </source>
</evidence>
<evidence type="ECO:0000256" key="10">
    <source>
        <dbReference type="SAM" id="Phobius"/>
    </source>
</evidence>
<comment type="caution">
    <text evidence="13">The sequence shown here is derived from an EMBL/GenBank/DDBJ whole genome shotgun (WGS) entry which is preliminary data.</text>
</comment>
<evidence type="ECO:0000313" key="14">
    <source>
        <dbReference type="Proteomes" id="UP000251075"/>
    </source>
</evidence>
<evidence type="ECO:0000256" key="6">
    <source>
        <dbReference type="ARBA" id="ARBA00023136"/>
    </source>
</evidence>
<dbReference type="Pfam" id="PF00497">
    <property type="entry name" value="SBP_bac_3"/>
    <property type="match status" value="1"/>
</dbReference>
<keyword evidence="9" id="KW-0407">Ion channel</keyword>
<keyword evidence="7" id="KW-0675">Receptor</keyword>
<evidence type="ECO:0000256" key="1">
    <source>
        <dbReference type="ARBA" id="ARBA00004141"/>
    </source>
</evidence>
<keyword evidence="3 10" id="KW-0812">Transmembrane</keyword>
<sequence length="365" mass="40052">MRVVARIVLALVLLVGVLPTVVWAQPVPKQGDVVRVATRVLPPFVVQDANGKLGGFSIELWERLAERTGVRTEYIIKPSLSELLGVVRDGSADLAIAAISITAQRESSFDFSHPMYDSGLAILVPEGVSQVSMLSLLLQWSSQLLPALGLGLFLIFVPAHVIWFVERRGGSPIDISQSYFPGIFKTAFWVACLMGGQAEGFPKRAFSRVISIMGIYIGLVFVAYFTAFATSTLTVQQLKSGISSPSDLAGRVASTVEGSTAHRFLNTLQVESVTFRTVAEAIAAVEHGKAAAVVYDSPILRYYVLHEGRGKVRLAGPTFRQEKYGILFPQGSNFRKRVNEELLRLREDGTYQEIQLRWFGSEETS</sequence>
<dbReference type="GO" id="GO:0015276">
    <property type="term" value="F:ligand-gated monoatomic ion channel activity"/>
    <property type="evidence" value="ECO:0007669"/>
    <property type="project" value="InterPro"/>
</dbReference>
<comment type="subcellular location">
    <subcellularLocation>
        <location evidence="1">Membrane</location>
        <topology evidence="1">Multi-pass membrane protein</topology>
    </subcellularLocation>
</comment>
<dbReference type="SMART" id="SM00079">
    <property type="entry name" value="PBPe"/>
    <property type="match status" value="1"/>
</dbReference>
<evidence type="ECO:0000256" key="2">
    <source>
        <dbReference type="ARBA" id="ARBA00022448"/>
    </source>
</evidence>
<evidence type="ECO:0000256" key="9">
    <source>
        <dbReference type="ARBA" id="ARBA00023303"/>
    </source>
</evidence>
<keyword evidence="4 10" id="KW-1133">Transmembrane helix</keyword>
<dbReference type="AlphaFoldDB" id="A0A364P3E4"/>
<protein>
    <submittedName>
        <fullName evidence="13">ABC transporter substrate-binding protein</fullName>
    </submittedName>
</protein>
<dbReference type="PANTHER" id="PTHR18966">
    <property type="entry name" value="IONOTROPIC GLUTAMATE RECEPTOR"/>
    <property type="match status" value="1"/>
</dbReference>
<dbReference type="EMBL" id="PGTO01000001">
    <property type="protein sequence ID" value="RAU23868.1"/>
    <property type="molecule type" value="Genomic_DNA"/>
</dbReference>
<dbReference type="GO" id="GO:0016020">
    <property type="term" value="C:membrane"/>
    <property type="evidence" value="ECO:0007669"/>
    <property type="project" value="UniProtKB-SubCell"/>
</dbReference>
<keyword evidence="6 10" id="KW-0472">Membrane</keyword>
<gene>
    <name evidence="13" type="ORF">CU669_01970</name>
</gene>
<feature type="domain" description="Solute-binding protein family 3/N-terminal" evidence="11">
    <location>
        <begin position="33"/>
        <end position="362"/>
    </location>
</feature>
<evidence type="ECO:0000256" key="3">
    <source>
        <dbReference type="ARBA" id="ARBA00022692"/>
    </source>
</evidence>
<evidence type="ECO:0000313" key="13">
    <source>
        <dbReference type="EMBL" id="RAU23868.1"/>
    </source>
</evidence>
<feature type="domain" description="Ionotropic glutamate receptor C-terminal" evidence="12">
    <location>
        <begin position="33"/>
        <end position="361"/>
    </location>
</feature>
<accession>A0A364P3E4</accession>
<dbReference type="RefSeq" id="WP_112142098.1">
    <property type="nucleotide sequence ID" value="NZ_PGTO01000001.1"/>
</dbReference>
<feature type="transmembrane region" description="Helical" evidence="10">
    <location>
        <begin position="144"/>
        <end position="166"/>
    </location>
</feature>
<evidence type="ECO:0000256" key="8">
    <source>
        <dbReference type="ARBA" id="ARBA00023180"/>
    </source>
</evidence>
<dbReference type="SUPFAM" id="SSF53850">
    <property type="entry name" value="Periplasmic binding protein-like II"/>
    <property type="match status" value="1"/>
</dbReference>
<evidence type="ECO:0000259" key="12">
    <source>
        <dbReference type="SMART" id="SM00079"/>
    </source>
</evidence>
<organism evidence="13 14">
    <name type="scientific">Paramagnetospirillum kuznetsovii</name>
    <dbReference type="NCBI Taxonomy" id="2053833"/>
    <lineage>
        <taxon>Bacteria</taxon>
        <taxon>Pseudomonadati</taxon>
        <taxon>Pseudomonadota</taxon>
        <taxon>Alphaproteobacteria</taxon>
        <taxon>Rhodospirillales</taxon>
        <taxon>Magnetospirillaceae</taxon>
        <taxon>Paramagnetospirillum</taxon>
    </lineage>
</organism>
<dbReference type="InterPro" id="IPR015683">
    <property type="entry name" value="Ionotropic_Glu_rcpt"/>
</dbReference>
<dbReference type="Proteomes" id="UP000251075">
    <property type="component" value="Unassembled WGS sequence"/>
</dbReference>
<name>A0A364P3E4_9PROT</name>
<dbReference type="InterPro" id="IPR001638">
    <property type="entry name" value="Solute-binding_3/MltF_N"/>
</dbReference>
<keyword evidence="8" id="KW-0325">Glycoprotein</keyword>
<dbReference type="Gene3D" id="3.40.190.10">
    <property type="entry name" value="Periplasmic binding protein-like II"/>
    <property type="match status" value="3"/>
</dbReference>
<keyword evidence="5" id="KW-0406">Ion transport</keyword>
<reference evidence="13 14" key="1">
    <citation type="submission" date="2017-11" db="EMBL/GenBank/DDBJ databases">
        <title>Draft genome sequence of magnetotactic bacterium Magnetospirillum kuznetsovii LBB-42.</title>
        <authorList>
            <person name="Grouzdev D.S."/>
            <person name="Rysina M.S."/>
            <person name="Baslerov R.V."/>
            <person name="Koziaeva V."/>
        </authorList>
    </citation>
    <scope>NUCLEOTIDE SEQUENCE [LARGE SCALE GENOMIC DNA]</scope>
    <source>
        <strain evidence="13 14">LBB-42</strain>
    </source>
</reference>
<feature type="transmembrane region" description="Helical" evidence="10">
    <location>
        <begin position="209"/>
        <end position="229"/>
    </location>
</feature>
<keyword evidence="2" id="KW-0813">Transport</keyword>
<proteinExistence type="predicted"/>